<dbReference type="AlphaFoldDB" id="A0A0C4E9Y6"/>
<keyword evidence="3" id="KW-1185">Reference proteome</keyword>
<accession>A0A0C4E9Y6</accession>
<proteinExistence type="predicted"/>
<dbReference type="EMBL" id="GL876976">
    <property type="protein sequence ID" value="KLU90913.1"/>
    <property type="molecule type" value="Genomic_DNA"/>
</dbReference>
<reference evidence="1" key="3">
    <citation type="submission" date="2011-03" db="EMBL/GenBank/DDBJ databases">
        <title>Annotation of Magnaporthe poae ATCC 64411.</title>
        <authorList>
            <person name="Ma L.-J."/>
            <person name="Dead R."/>
            <person name="Young S.K."/>
            <person name="Zeng Q."/>
            <person name="Gargeya S."/>
            <person name="Fitzgerald M."/>
            <person name="Haas B."/>
            <person name="Abouelleil A."/>
            <person name="Alvarado L."/>
            <person name="Arachchi H.M."/>
            <person name="Berlin A."/>
            <person name="Brown A."/>
            <person name="Chapman S.B."/>
            <person name="Chen Z."/>
            <person name="Dunbar C."/>
            <person name="Freedman E."/>
            <person name="Gearin G."/>
            <person name="Gellesch M."/>
            <person name="Goldberg J."/>
            <person name="Griggs A."/>
            <person name="Gujja S."/>
            <person name="Heiman D."/>
            <person name="Howarth C."/>
            <person name="Larson L."/>
            <person name="Lui A."/>
            <person name="MacDonald P.J.P."/>
            <person name="Mehta T."/>
            <person name="Montmayeur A."/>
            <person name="Murphy C."/>
            <person name="Neiman D."/>
            <person name="Pearson M."/>
            <person name="Priest M."/>
            <person name="Roberts A."/>
            <person name="Saif S."/>
            <person name="Shea T."/>
            <person name="Shenoy N."/>
            <person name="Sisk P."/>
            <person name="Stolte C."/>
            <person name="Sykes S."/>
            <person name="Yandava C."/>
            <person name="Wortman J."/>
            <person name="Nusbaum C."/>
            <person name="Birren B."/>
        </authorList>
    </citation>
    <scope>NUCLEOTIDE SEQUENCE</scope>
    <source>
        <strain evidence="1">ATCC 64411</strain>
    </source>
</reference>
<protein>
    <submittedName>
        <fullName evidence="1 2">Uncharacterized protein</fullName>
    </submittedName>
</protein>
<evidence type="ECO:0000313" key="2">
    <source>
        <dbReference type="EnsemblFungi" id="MAPG_09438T0"/>
    </source>
</evidence>
<evidence type="ECO:0000313" key="1">
    <source>
        <dbReference type="EMBL" id="KLU90913.1"/>
    </source>
</evidence>
<dbReference type="VEuPathDB" id="FungiDB:MAPG_09438"/>
<dbReference type="EnsemblFungi" id="MAPG_09438T0">
    <property type="protein sequence ID" value="MAPG_09438T0"/>
    <property type="gene ID" value="MAPG_09438"/>
</dbReference>
<sequence>MSRKHRPAGSPIRQCPPCRRARMPCSAWYLRVNVGDEHHHVDVGRGAELRDVRRRRHPEGHPAGYPAARCRTDVTLSGIGVREEVGVGHVRKTQLISHASDDADADRPGRRRRRCPYCPMSTFKNSWRAGHSIHAFPGTWSPEILPSDPLGNAGLVSTRRIPWLAHDKRK</sequence>
<name>A0A0C4E9Y6_MAGP6</name>
<dbReference type="Proteomes" id="UP000011715">
    <property type="component" value="Unassembled WGS sequence"/>
</dbReference>
<dbReference type="EMBL" id="ADBL01002410">
    <property type="status" value="NOT_ANNOTATED_CDS"/>
    <property type="molecule type" value="Genomic_DNA"/>
</dbReference>
<gene>
    <name evidence="1" type="ORF">MAPG_09438</name>
</gene>
<reference evidence="1" key="1">
    <citation type="submission" date="2010-05" db="EMBL/GenBank/DDBJ databases">
        <title>The Genome Sequence of Magnaporthe poae strain ATCC 64411.</title>
        <authorList>
            <consortium name="The Broad Institute Genome Sequencing Platform"/>
            <consortium name="Broad Institute Genome Sequencing Center for Infectious Disease"/>
            <person name="Ma L.-J."/>
            <person name="Dead R."/>
            <person name="Young S."/>
            <person name="Zeng Q."/>
            <person name="Koehrsen M."/>
            <person name="Alvarado L."/>
            <person name="Berlin A."/>
            <person name="Chapman S.B."/>
            <person name="Chen Z."/>
            <person name="Freedman E."/>
            <person name="Gellesch M."/>
            <person name="Goldberg J."/>
            <person name="Griggs A."/>
            <person name="Gujja S."/>
            <person name="Heilman E.R."/>
            <person name="Heiman D."/>
            <person name="Hepburn T."/>
            <person name="Howarth C."/>
            <person name="Jen D."/>
            <person name="Larson L."/>
            <person name="Mehta T."/>
            <person name="Neiman D."/>
            <person name="Pearson M."/>
            <person name="Roberts A."/>
            <person name="Saif S."/>
            <person name="Shea T."/>
            <person name="Shenoy N."/>
            <person name="Sisk P."/>
            <person name="Stolte C."/>
            <person name="Sykes S."/>
            <person name="Walk T."/>
            <person name="White J."/>
            <person name="Yandava C."/>
            <person name="Haas B."/>
            <person name="Nusbaum C."/>
            <person name="Birren B."/>
        </authorList>
    </citation>
    <scope>NUCLEOTIDE SEQUENCE</scope>
    <source>
        <strain evidence="1">ATCC 64411</strain>
    </source>
</reference>
<reference evidence="2" key="5">
    <citation type="submission" date="2015-06" db="UniProtKB">
        <authorList>
            <consortium name="EnsemblFungi"/>
        </authorList>
    </citation>
    <scope>IDENTIFICATION</scope>
    <source>
        <strain evidence="2">ATCC 64411</strain>
    </source>
</reference>
<reference evidence="2" key="4">
    <citation type="journal article" date="2015" name="G3 (Bethesda)">
        <title>Genome sequences of three phytopathogenic species of the Magnaporthaceae family of fungi.</title>
        <authorList>
            <person name="Okagaki L.H."/>
            <person name="Nunes C.C."/>
            <person name="Sailsbery J."/>
            <person name="Clay B."/>
            <person name="Brown D."/>
            <person name="John T."/>
            <person name="Oh Y."/>
            <person name="Young N."/>
            <person name="Fitzgerald M."/>
            <person name="Haas B.J."/>
            <person name="Zeng Q."/>
            <person name="Young S."/>
            <person name="Adiconis X."/>
            <person name="Fan L."/>
            <person name="Levin J.Z."/>
            <person name="Mitchell T.K."/>
            <person name="Okubara P.A."/>
            <person name="Farman M.L."/>
            <person name="Kohn L.M."/>
            <person name="Birren B."/>
            <person name="Ma L.-J."/>
            <person name="Dean R.A."/>
        </authorList>
    </citation>
    <scope>NUCLEOTIDE SEQUENCE</scope>
    <source>
        <strain evidence="2">ATCC 64411 / 73-15</strain>
    </source>
</reference>
<reference evidence="3" key="2">
    <citation type="submission" date="2010-05" db="EMBL/GenBank/DDBJ databases">
        <title>The genome sequence of Magnaporthe poae strain ATCC 64411.</title>
        <authorList>
            <person name="Ma L.-J."/>
            <person name="Dead R."/>
            <person name="Young S."/>
            <person name="Zeng Q."/>
            <person name="Koehrsen M."/>
            <person name="Alvarado L."/>
            <person name="Berlin A."/>
            <person name="Chapman S.B."/>
            <person name="Chen Z."/>
            <person name="Freedman E."/>
            <person name="Gellesch M."/>
            <person name="Goldberg J."/>
            <person name="Griggs A."/>
            <person name="Gujja S."/>
            <person name="Heilman E.R."/>
            <person name="Heiman D."/>
            <person name="Hepburn T."/>
            <person name="Howarth C."/>
            <person name="Jen D."/>
            <person name="Larson L."/>
            <person name="Mehta T."/>
            <person name="Neiman D."/>
            <person name="Pearson M."/>
            <person name="Roberts A."/>
            <person name="Saif S."/>
            <person name="Shea T."/>
            <person name="Shenoy N."/>
            <person name="Sisk P."/>
            <person name="Stolte C."/>
            <person name="Sykes S."/>
            <person name="Walk T."/>
            <person name="White J."/>
            <person name="Yandava C."/>
            <person name="Haas B."/>
            <person name="Nusbaum C."/>
            <person name="Birren B."/>
        </authorList>
    </citation>
    <scope>NUCLEOTIDE SEQUENCE [LARGE SCALE GENOMIC DNA]</scope>
    <source>
        <strain evidence="3">ATCC 64411 / 73-15</strain>
    </source>
</reference>
<organism evidence="2 3">
    <name type="scientific">Magnaporthiopsis poae (strain ATCC 64411 / 73-15)</name>
    <name type="common">Kentucky bluegrass fungus</name>
    <name type="synonym">Magnaporthe poae</name>
    <dbReference type="NCBI Taxonomy" id="644358"/>
    <lineage>
        <taxon>Eukaryota</taxon>
        <taxon>Fungi</taxon>
        <taxon>Dikarya</taxon>
        <taxon>Ascomycota</taxon>
        <taxon>Pezizomycotina</taxon>
        <taxon>Sordariomycetes</taxon>
        <taxon>Sordariomycetidae</taxon>
        <taxon>Magnaporthales</taxon>
        <taxon>Magnaporthaceae</taxon>
        <taxon>Magnaporthiopsis</taxon>
    </lineage>
</organism>
<evidence type="ECO:0000313" key="3">
    <source>
        <dbReference type="Proteomes" id="UP000011715"/>
    </source>
</evidence>